<dbReference type="InterPro" id="IPR010982">
    <property type="entry name" value="Lambda_DNA-bd_dom_sf"/>
</dbReference>
<dbReference type="RefSeq" id="WP_367724740.1">
    <property type="nucleotide sequence ID" value="NZ_JBFOCH010000027.1"/>
</dbReference>
<evidence type="ECO:0000313" key="1">
    <source>
        <dbReference type="EMBL" id="MEW9807559.1"/>
    </source>
</evidence>
<gene>
    <name evidence="1" type="ORF">ABUE31_16335</name>
</gene>
<proteinExistence type="predicted"/>
<dbReference type="PANTHER" id="PTHR40455">
    <property type="entry name" value="ANTITOXIN HIGA"/>
    <property type="match status" value="1"/>
</dbReference>
<dbReference type="InterPro" id="IPR039060">
    <property type="entry name" value="Antitox_HigA"/>
</dbReference>
<organism evidence="1 2">
    <name type="scientific">Mesorhizobium marinum</name>
    <dbReference type="NCBI Taxonomy" id="3228790"/>
    <lineage>
        <taxon>Bacteria</taxon>
        <taxon>Pseudomonadati</taxon>
        <taxon>Pseudomonadota</taxon>
        <taxon>Alphaproteobacteria</taxon>
        <taxon>Hyphomicrobiales</taxon>
        <taxon>Phyllobacteriaceae</taxon>
        <taxon>Mesorhizobium</taxon>
    </lineage>
</organism>
<dbReference type="EMBL" id="JBFOCI010000005">
    <property type="protein sequence ID" value="MEW9807559.1"/>
    <property type="molecule type" value="Genomic_DNA"/>
</dbReference>
<protein>
    <submittedName>
        <fullName evidence="1">Type II toxin-antitoxin system HigA family antitoxin</fullName>
    </submittedName>
</protein>
<dbReference type="Proteomes" id="UP001556196">
    <property type="component" value="Unassembled WGS sequence"/>
</dbReference>
<dbReference type="PANTHER" id="PTHR40455:SF1">
    <property type="entry name" value="ANTITOXIN HIGA"/>
    <property type="match status" value="1"/>
</dbReference>
<dbReference type="Gene3D" id="1.10.260.40">
    <property type="entry name" value="lambda repressor-like DNA-binding domains"/>
    <property type="match status" value="1"/>
</dbReference>
<accession>A0ABV3R2K3</accession>
<reference evidence="1 2" key="1">
    <citation type="submission" date="2024-06" db="EMBL/GenBank/DDBJ databases">
        <authorList>
            <person name="Tuo L."/>
        </authorList>
    </citation>
    <scope>NUCLEOTIDE SEQUENCE [LARGE SCALE GENOMIC DNA]</scope>
    <source>
        <strain evidence="1 2">ZMM04-5</strain>
    </source>
</reference>
<keyword evidence="2" id="KW-1185">Reference proteome</keyword>
<evidence type="ECO:0000313" key="2">
    <source>
        <dbReference type="Proteomes" id="UP001556196"/>
    </source>
</evidence>
<comment type="caution">
    <text evidence="1">The sequence shown here is derived from an EMBL/GenBank/DDBJ whole genome shotgun (WGS) entry which is preliminary data.</text>
</comment>
<dbReference type="SUPFAM" id="SSF47413">
    <property type="entry name" value="lambda repressor-like DNA-binding domains"/>
    <property type="match status" value="1"/>
</dbReference>
<name>A0ABV3R2K3_9HYPH</name>
<sequence length="138" mass="15669">MDIRPIRTHEDHKEALREIERLWGADVGTPAGDKLDVLVTLVEAYENMHWPIEAQDPVELIKAHMETSGLTQADLGAVLRSTPRASEILNRKRALSMDMVYRLSREWHLPADQLVRPYHLAVTRPSTKQASQRGGSRP</sequence>